<dbReference type="Proteomes" id="UP000250321">
    <property type="component" value="Unassembled WGS sequence"/>
</dbReference>
<proteinExistence type="predicted"/>
<name>A0A314XST7_PRUYE</name>
<evidence type="ECO:0000313" key="2">
    <source>
        <dbReference type="Proteomes" id="UP000250321"/>
    </source>
</evidence>
<accession>A0A314XST7</accession>
<comment type="caution">
    <text evidence="1">The sequence shown here is derived from an EMBL/GenBank/DDBJ whole genome shotgun (WGS) entry which is preliminary data.</text>
</comment>
<keyword evidence="2" id="KW-1185">Reference proteome</keyword>
<dbReference type="EMBL" id="PJQY01001983">
    <property type="protein sequence ID" value="PQP97311.1"/>
    <property type="molecule type" value="Genomic_DNA"/>
</dbReference>
<evidence type="ECO:0000313" key="1">
    <source>
        <dbReference type="EMBL" id="PQP97311.1"/>
    </source>
</evidence>
<dbReference type="AlphaFoldDB" id="A0A314XST7"/>
<sequence>MVDVGMVQSCSMQDEIRGEETGLCMLPHVGERKTEINEVVVPEEIESSSFIRCRLLEDLKKGGAVINPNNAVQVQELFSQVYEGLSQIQLLLMRQ</sequence>
<reference evidence="1 2" key="1">
    <citation type="submission" date="2018-02" db="EMBL/GenBank/DDBJ databases">
        <title>Draft genome of wild Prunus yedoensis var. nudiflora.</title>
        <authorList>
            <person name="Baek S."/>
            <person name="Kim J.-H."/>
            <person name="Choi K."/>
            <person name="Kim G.-B."/>
            <person name="Cho A."/>
            <person name="Jang H."/>
            <person name="Shin C.-H."/>
            <person name="Yu H.-J."/>
            <person name="Mun J.-H."/>
        </authorList>
    </citation>
    <scope>NUCLEOTIDE SEQUENCE [LARGE SCALE GENOMIC DNA]</scope>
    <source>
        <strain evidence="2">cv. Jeju island</strain>
        <tissue evidence="1">Leaf</tissue>
    </source>
</reference>
<protein>
    <submittedName>
        <fullName evidence="1">Uncharacterized protein</fullName>
    </submittedName>
</protein>
<organism evidence="1 2">
    <name type="scientific">Prunus yedoensis var. nudiflora</name>
    <dbReference type="NCBI Taxonomy" id="2094558"/>
    <lineage>
        <taxon>Eukaryota</taxon>
        <taxon>Viridiplantae</taxon>
        <taxon>Streptophyta</taxon>
        <taxon>Embryophyta</taxon>
        <taxon>Tracheophyta</taxon>
        <taxon>Spermatophyta</taxon>
        <taxon>Magnoliopsida</taxon>
        <taxon>eudicotyledons</taxon>
        <taxon>Gunneridae</taxon>
        <taxon>Pentapetalae</taxon>
        <taxon>rosids</taxon>
        <taxon>fabids</taxon>
        <taxon>Rosales</taxon>
        <taxon>Rosaceae</taxon>
        <taxon>Amygdaloideae</taxon>
        <taxon>Amygdaleae</taxon>
        <taxon>Prunus</taxon>
    </lineage>
</organism>
<gene>
    <name evidence="1" type="ORF">Pyn_37401</name>
</gene>